<keyword evidence="4 9" id="KW-0547">Nucleotide-binding</keyword>
<comment type="caution">
    <text evidence="11">The sequence shown here is derived from an EMBL/GenBank/DDBJ whole genome shotgun (WGS) entry which is preliminary data.</text>
</comment>
<dbReference type="SUPFAM" id="SSF52374">
    <property type="entry name" value="Nucleotidylyl transferase"/>
    <property type="match status" value="1"/>
</dbReference>
<feature type="binding site" evidence="9">
    <location>
        <position position="9"/>
    </location>
    <ligand>
        <name>substrate</name>
    </ligand>
</feature>
<feature type="binding site" evidence="9">
    <location>
        <begin position="9"/>
        <end position="10"/>
    </location>
    <ligand>
        <name>ATP</name>
        <dbReference type="ChEBI" id="CHEBI:30616"/>
    </ligand>
</feature>
<dbReference type="GO" id="GO:0015937">
    <property type="term" value="P:coenzyme A biosynthetic process"/>
    <property type="evidence" value="ECO:0007669"/>
    <property type="project" value="UniProtKB-UniRule"/>
</dbReference>
<dbReference type="PANTHER" id="PTHR21342:SF1">
    <property type="entry name" value="PHOSPHOPANTETHEINE ADENYLYLTRANSFERASE"/>
    <property type="match status" value="1"/>
</dbReference>
<evidence type="ECO:0000256" key="2">
    <source>
        <dbReference type="ARBA" id="ARBA00022679"/>
    </source>
</evidence>
<feature type="binding site" evidence="9">
    <location>
        <position position="87"/>
    </location>
    <ligand>
        <name>substrate</name>
    </ligand>
</feature>
<evidence type="ECO:0000313" key="12">
    <source>
        <dbReference type="Proteomes" id="UP000886852"/>
    </source>
</evidence>
<evidence type="ECO:0000256" key="7">
    <source>
        <dbReference type="ARBA" id="ARBA00022993"/>
    </source>
</evidence>
<evidence type="ECO:0000259" key="10">
    <source>
        <dbReference type="Pfam" id="PF01467"/>
    </source>
</evidence>
<dbReference type="GO" id="GO:0005524">
    <property type="term" value="F:ATP binding"/>
    <property type="evidence" value="ECO:0007669"/>
    <property type="project" value="UniProtKB-KW"/>
</dbReference>
<dbReference type="PRINTS" id="PR01020">
    <property type="entry name" value="LPSBIOSNTHSS"/>
</dbReference>
<keyword evidence="6 9" id="KW-0460">Magnesium</keyword>
<feature type="binding site" evidence="9">
    <location>
        <position position="41"/>
    </location>
    <ligand>
        <name>substrate</name>
    </ligand>
</feature>
<dbReference type="AlphaFoldDB" id="A0A9D1MXT6"/>
<reference evidence="11" key="1">
    <citation type="submission" date="2020-10" db="EMBL/GenBank/DDBJ databases">
        <authorList>
            <person name="Gilroy R."/>
        </authorList>
    </citation>
    <scope>NUCLEOTIDE SEQUENCE</scope>
    <source>
        <strain evidence="11">ChiHjej12B11-7776</strain>
    </source>
</reference>
<comment type="catalytic activity">
    <reaction evidence="8 9">
        <text>(R)-4'-phosphopantetheine + ATP + H(+) = 3'-dephospho-CoA + diphosphate</text>
        <dbReference type="Rhea" id="RHEA:19801"/>
        <dbReference type="ChEBI" id="CHEBI:15378"/>
        <dbReference type="ChEBI" id="CHEBI:30616"/>
        <dbReference type="ChEBI" id="CHEBI:33019"/>
        <dbReference type="ChEBI" id="CHEBI:57328"/>
        <dbReference type="ChEBI" id="CHEBI:61723"/>
        <dbReference type="EC" id="2.7.7.3"/>
    </reaction>
</comment>
<keyword evidence="3 9" id="KW-0548">Nucleotidyltransferase</keyword>
<comment type="similarity">
    <text evidence="9">Belongs to the bacterial CoaD family.</text>
</comment>
<dbReference type="InterPro" id="IPR001980">
    <property type="entry name" value="PPAT"/>
</dbReference>
<evidence type="ECO:0000313" key="11">
    <source>
        <dbReference type="EMBL" id="HIU90963.1"/>
    </source>
</evidence>
<feature type="binding site" evidence="9">
    <location>
        <position position="17"/>
    </location>
    <ligand>
        <name>ATP</name>
        <dbReference type="ChEBI" id="CHEBI:30616"/>
    </ligand>
</feature>
<dbReference type="NCBIfam" id="TIGR00125">
    <property type="entry name" value="cyt_tran_rel"/>
    <property type="match status" value="1"/>
</dbReference>
<protein>
    <recommendedName>
        <fullName evidence="9">Phosphopantetheine adenylyltransferase</fullName>
        <ecNumber evidence="9">2.7.7.3</ecNumber>
    </recommendedName>
    <alternativeName>
        <fullName evidence="9">Dephospho-CoA pyrophosphorylase</fullName>
    </alternativeName>
    <alternativeName>
        <fullName evidence="9">Pantetheine-phosphate adenylyltransferase</fullName>
        <shortName evidence="9">PPAT</shortName>
    </alternativeName>
</protein>
<comment type="pathway">
    <text evidence="9">Cofactor biosynthesis; coenzyme A biosynthesis; CoA from (R)-pantothenate: step 4/5.</text>
</comment>
<dbReference type="EC" id="2.7.7.3" evidence="9"/>
<evidence type="ECO:0000256" key="6">
    <source>
        <dbReference type="ARBA" id="ARBA00022842"/>
    </source>
</evidence>
<keyword evidence="2 9" id="KW-0808">Transferase</keyword>
<feature type="binding site" evidence="9">
    <location>
        <position position="73"/>
    </location>
    <ligand>
        <name>substrate</name>
    </ligand>
</feature>
<dbReference type="PANTHER" id="PTHR21342">
    <property type="entry name" value="PHOSPHOPANTETHEINE ADENYLYLTRANSFERASE"/>
    <property type="match status" value="1"/>
</dbReference>
<evidence type="ECO:0000256" key="3">
    <source>
        <dbReference type="ARBA" id="ARBA00022695"/>
    </source>
</evidence>
<dbReference type="Pfam" id="PF01467">
    <property type="entry name" value="CTP_transf_like"/>
    <property type="match status" value="1"/>
</dbReference>
<organism evidence="11 12">
    <name type="scientific">Candidatus Fimimonas merdipullorum</name>
    <dbReference type="NCBI Taxonomy" id="2840822"/>
    <lineage>
        <taxon>Bacteria</taxon>
        <taxon>Pseudomonadati</taxon>
        <taxon>Myxococcota</taxon>
        <taxon>Myxococcia</taxon>
        <taxon>Myxococcales</taxon>
        <taxon>Cystobacterineae</taxon>
        <taxon>Myxococcaceae</taxon>
        <taxon>Myxococcaceae incertae sedis</taxon>
        <taxon>Candidatus Fimimonas</taxon>
    </lineage>
</organism>
<feature type="binding site" evidence="9">
    <location>
        <begin position="122"/>
        <end position="128"/>
    </location>
    <ligand>
        <name>ATP</name>
        <dbReference type="ChEBI" id="CHEBI:30616"/>
    </ligand>
</feature>
<name>A0A9D1MXT6_9BACT</name>
<dbReference type="Proteomes" id="UP000886852">
    <property type="component" value="Unassembled WGS sequence"/>
</dbReference>
<evidence type="ECO:0000256" key="1">
    <source>
        <dbReference type="ARBA" id="ARBA00022490"/>
    </source>
</evidence>
<keyword evidence="7 9" id="KW-0173">Coenzyme A biosynthesis</keyword>
<comment type="subunit">
    <text evidence="9">Homohexamer.</text>
</comment>
<comment type="cofactor">
    <cofactor evidence="9">
        <name>Mg(2+)</name>
        <dbReference type="ChEBI" id="CHEBI:18420"/>
    </cofactor>
</comment>
<sequence length="167" mass="18216">MKRGVYAGSFCPVTNGHVDAIEKAARLVDKLYVVVGVNPSKRYAMSDEARFSAVSKAVAHLPEVEVVFYGGMMTDFCKSVNADVMIKSIRNATDLQQVIDLADVNADFWQGETVFVVGDKKWRNVSASLVRELAFLGKDVSAYVPACCADEICRALGCEPAQKKDEA</sequence>
<evidence type="ECO:0000256" key="9">
    <source>
        <dbReference type="HAMAP-Rule" id="MF_00151"/>
    </source>
</evidence>
<dbReference type="GO" id="GO:0004595">
    <property type="term" value="F:pantetheine-phosphate adenylyltransferase activity"/>
    <property type="evidence" value="ECO:0007669"/>
    <property type="project" value="UniProtKB-UniRule"/>
</dbReference>
<dbReference type="EMBL" id="DVOC01000054">
    <property type="protein sequence ID" value="HIU90963.1"/>
    <property type="molecule type" value="Genomic_DNA"/>
</dbReference>
<proteinExistence type="inferred from homology"/>
<dbReference type="NCBIfam" id="TIGR01510">
    <property type="entry name" value="coaD_prev_kdtB"/>
    <property type="match status" value="1"/>
</dbReference>
<comment type="function">
    <text evidence="9">Reversibly transfers an adenylyl group from ATP to 4'-phosphopantetheine, yielding dephospho-CoA (dPCoA) and pyrophosphate.</text>
</comment>
<dbReference type="GO" id="GO:0005737">
    <property type="term" value="C:cytoplasm"/>
    <property type="evidence" value="ECO:0007669"/>
    <property type="project" value="UniProtKB-SubCell"/>
</dbReference>
<comment type="subcellular location">
    <subcellularLocation>
        <location evidence="9">Cytoplasm</location>
    </subcellularLocation>
</comment>
<comment type="caution">
    <text evidence="9">Lacks conserved residue(s) required for the propagation of feature annotation.</text>
</comment>
<gene>
    <name evidence="9 11" type="primary">coaD</name>
    <name evidence="11" type="ORF">IAC72_02995</name>
</gene>
<keyword evidence="1 9" id="KW-0963">Cytoplasm</keyword>
<dbReference type="Gene3D" id="3.40.50.620">
    <property type="entry name" value="HUPs"/>
    <property type="match status" value="1"/>
</dbReference>
<keyword evidence="5 9" id="KW-0067">ATP-binding</keyword>
<reference evidence="11" key="2">
    <citation type="journal article" date="2021" name="PeerJ">
        <title>Extensive microbial diversity within the chicken gut microbiome revealed by metagenomics and culture.</title>
        <authorList>
            <person name="Gilroy R."/>
            <person name="Ravi A."/>
            <person name="Getino M."/>
            <person name="Pursley I."/>
            <person name="Horton D.L."/>
            <person name="Alikhan N.F."/>
            <person name="Baker D."/>
            <person name="Gharbi K."/>
            <person name="Hall N."/>
            <person name="Watson M."/>
            <person name="Adriaenssens E.M."/>
            <person name="Foster-Nyarko E."/>
            <person name="Jarju S."/>
            <person name="Secka A."/>
            <person name="Antonio M."/>
            <person name="Oren A."/>
            <person name="Chaudhuri R.R."/>
            <person name="La Ragione R."/>
            <person name="Hildebrand F."/>
            <person name="Pallen M.J."/>
        </authorList>
    </citation>
    <scope>NUCLEOTIDE SEQUENCE</scope>
    <source>
        <strain evidence="11">ChiHjej12B11-7776</strain>
    </source>
</reference>
<evidence type="ECO:0000256" key="8">
    <source>
        <dbReference type="ARBA" id="ARBA00029346"/>
    </source>
</evidence>
<feature type="domain" description="Cytidyltransferase-like" evidence="10">
    <location>
        <begin position="5"/>
        <end position="132"/>
    </location>
</feature>
<evidence type="ECO:0000256" key="4">
    <source>
        <dbReference type="ARBA" id="ARBA00022741"/>
    </source>
</evidence>
<accession>A0A9D1MXT6</accession>
<dbReference type="InterPro" id="IPR014729">
    <property type="entry name" value="Rossmann-like_a/b/a_fold"/>
</dbReference>
<dbReference type="HAMAP" id="MF_00151">
    <property type="entry name" value="PPAT_bact"/>
    <property type="match status" value="1"/>
</dbReference>
<feature type="site" description="Transition state stabilizer" evidence="9">
    <location>
        <position position="17"/>
    </location>
</feature>
<evidence type="ECO:0000256" key="5">
    <source>
        <dbReference type="ARBA" id="ARBA00022840"/>
    </source>
</evidence>
<dbReference type="InterPro" id="IPR004821">
    <property type="entry name" value="Cyt_trans-like"/>
</dbReference>